<reference evidence="12" key="1">
    <citation type="journal article" date="2012" name="Nat. Biotechnol.">
        <title>Reference genome sequence of the model plant Setaria.</title>
        <authorList>
            <person name="Bennetzen J.L."/>
            <person name="Schmutz J."/>
            <person name="Wang H."/>
            <person name="Percifield R."/>
            <person name="Hawkins J."/>
            <person name="Pontaroli A.C."/>
            <person name="Estep M."/>
            <person name="Feng L."/>
            <person name="Vaughn J.N."/>
            <person name="Grimwood J."/>
            <person name="Jenkins J."/>
            <person name="Barry K."/>
            <person name="Lindquist E."/>
            <person name="Hellsten U."/>
            <person name="Deshpande S."/>
            <person name="Wang X."/>
            <person name="Wu X."/>
            <person name="Mitros T."/>
            <person name="Triplett J."/>
            <person name="Yang X."/>
            <person name="Ye C.Y."/>
            <person name="Mauro-Herrera M."/>
            <person name="Wang L."/>
            <person name="Li P."/>
            <person name="Sharma M."/>
            <person name="Sharma R."/>
            <person name="Ronald P.C."/>
            <person name="Panaud O."/>
            <person name="Kellogg E.A."/>
            <person name="Brutnell T.P."/>
            <person name="Doust A.N."/>
            <person name="Tuskan G.A."/>
            <person name="Rokhsar D."/>
            <person name="Devos K.M."/>
        </authorList>
    </citation>
    <scope>NUCLEOTIDE SEQUENCE [LARGE SCALE GENOMIC DNA]</scope>
    <source>
        <strain evidence="12">Yugu1</strain>
    </source>
</reference>
<comment type="pathway">
    <text evidence="7">Amino-acid biosynthesis.</text>
</comment>
<evidence type="ECO:0000256" key="9">
    <source>
        <dbReference type="PIRSR" id="PIRSR605856-51"/>
    </source>
</evidence>
<dbReference type="InterPro" id="IPR001926">
    <property type="entry name" value="TrpB-like_PALP"/>
</dbReference>
<dbReference type="EMBL" id="CM003531">
    <property type="protein sequence ID" value="RCV20671.1"/>
    <property type="molecule type" value="Genomic_DNA"/>
</dbReference>
<sequence>MEEEVGRRGIPSLLKLPSSPQPEAASLKQEHIASNITQLVGWTPLIELKRIAEKDGINARIVGKMEFYQPLCSIKDRGALRMIEDAEEKGLISPGSTTLVEPTSGNMGIGLAYISLLRGYRFVAVMPAGDSLDKHILLRYLGADVVLTDPTLGIQGQLDKLEQLKKEVPNVHFLDQTANAANPEAHFTWTGPEIWKDTAGKVDIFVAGAGTGGTVSGVGKYLKMKNPAVKVICVEPAESPVISGGKPSRHKIQGLGPGFVPKNLDRSVTDEIITVTAEDAMANARRLAKEEGLLVGISSGANLAACLKVASREENKGKMIVTVFPSGGERYMNSDLFAAVREECIAMTF</sequence>
<dbReference type="PANTHER" id="PTHR10314">
    <property type="entry name" value="CYSTATHIONINE BETA-SYNTHASE"/>
    <property type="match status" value="1"/>
</dbReference>
<gene>
    <name evidence="12" type="ORF">SETIT_4G075200v2</name>
</gene>
<evidence type="ECO:0000259" key="11">
    <source>
        <dbReference type="Pfam" id="PF00291"/>
    </source>
</evidence>
<dbReference type="InterPro" id="IPR005859">
    <property type="entry name" value="CysK"/>
</dbReference>
<keyword evidence="3" id="KW-0028">Amino-acid biosynthesis</keyword>
<keyword evidence="6" id="KW-0198">Cysteine biosynthesis</keyword>
<dbReference type="NCBIfam" id="TIGR01136">
    <property type="entry name" value="cysKM"/>
    <property type="match status" value="1"/>
</dbReference>
<evidence type="ECO:0000256" key="10">
    <source>
        <dbReference type="SAM" id="MobiDB-lite"/>
    </source>
</evidence>
<feature type="modified residue" description="N6-(pyridoxal phosphate)lysine" evidence="9">
    <location>
        <position position="75"/>
    </location>
</feature>
<dbReference type="CDD" id="cd01561">
    <property type="entry name" value="CBS_like"/>
    <property type="match status" value="1"/>
</dbReference>
<evidence type="ECO:0000256" key="3">
    <source>
        <dbReference type="ARBA" id="ARBA00022605"/>
    </source>
</evidence>
<feature type="domain" description="Tryptophan synthase beta chain-like PALP" evidence="11">
    <location>
        <begin position="36"/>
        <end position="325"/>
    </location>
</feature>
<keyword evidence="5 8" id="KW-0663">Pyridoxal phosphate</keyword>
<evidence type="ECO:0000256" key="1">
    <source>
        <dbReference type="ARBA" id="ARBA00001933"/>
    </source>
</evidence>
<dbReference type="OrthoDB" id="10259545at2759"/>
<keyword evidence="4" id="KW-0808">Transferase</keyword>
<dbReference type="KEGG" id="sita:101754469"/>
<comment type="similarity">
    <text evidence="2">Belongs to the cysteine synthase/cystathionine beta-synthase family.</text>
</comment>
<dbReference type="EMBL" id="CM003531">
    <property type="protein sequence ID" value="RCV20670.1"/>
    <property type="molecule type" value="Genomic_DNA"/>
</dbReference>
<dbReference type="InterPro" id="IPR005856">
    <property type="entry name" value="Cys_synth"/>
</dbReference>
<comment type="cofactor">
    <cofactor evidence="1 8">
        <name>pyridoxal 5'-phosphate</name>
        <dbReference type="ChEBI" id="CHEBI:597326"/>
    </cofactor>
</comment>
<dbReference type="STRING" id="4555.A0A368QRS7"/>
<dbReference type="Gene3D" id="3.40.50.1100">
    <property type="match status" value="2"/>
</dbReference>
<feature type="region of interest" description="Disordered" evidence="10">
    <location>
        <begin position="1"/>
        <end position="21"/>
    </location>
</feature>
<feature type="binding site" evidence="8">
    <location>
        <position position="298"/>
    </location>
    <ligand>
        <name>pyridoxal 5'-phosphate</name>
        <dbReference type="ChEBI" id="CHEBI:597326"/>
    </ligand>
</feature>
<evidence type="ECO:0000256" key="5">
    <source>
        <dbReference type="ARBA" id="ARBA00022898"/>
    </source>
</evidence>
<evidence type="ECO:0000256" key="6">
    <source>
        <dbReference type="ARBA" id="ARBA00023192"/>
    </source>
</evidence>
<evidence type="ECO:0000313" key="12">
    <source>
        <dbReference type="EMBL" id="RCV20671.1"/>
    </source>
</evidence>
<dbReference type="AlphaFoldDB" id="A0A368QRS7"/>
<accession>A0A368QRS7</accession>
<reference evidence="12" key="2">
    <citation type="submission" date="2015-07" db="EMBL/GenBank/DDBJ databases">
        <authorList>
            <person name="Noorani M."/>
        </authorList>
    </citation>
    <scope>NUCLEOTIDE SEQUENCE</scope>
    <source>
        <strain evidence="12">Yugu1</strain>
    </source>
</reference>
<proteinExistence type="inferred from homology"/>
<feature type="binding site" evidence="8">
    <location>
        <position position="106"/>
    </location>
    <ligand>
        <name>pyridoxal 5'-phosphate</name>
        <dbReference type="ChEBI" id="CHEBI:597326"/>
    </ligand>
</feature>
<evidence type="ECO:0000256" key="2">
    <source>
        <dbReference type="ARBA" id="ARBA00007103"/>
    </source>
</evidence>
<protein>
    <recommendedName>
        <fullName evidence="11">Tryptophan synthase beta chain-like PALP domain-containing protein</fullName>
    </recommendedName>
</protein>
<organism evidence="12">
    <name type="scientific">Setaria italica</name>
    <name type="common">Foxtail millet</name>
    <name type="synonym">Panicum italicum</name>
    <dbReference type="NCBI Taxonomy" id="4555"/>
    <lineage>
        <taxon>Eukaryota</taxon>
        <taxon>Viridiplantae</taxon>
        <taxon>Streptophyta</taxon>
        <taxon>Embryophyta</taxon>
        <taxon>Tracheophyta</taxon>
        <taxon>Spermatophyta</taxon>
        <taxon>Magnoliopsida</taxon>
        <taxon>Liliopsida</taxon>
        <taxon>Poales</taxon>
        <taxon>Poaceae</taxon>
        <taxon>PACMAD clade</taxon>
        <taxon>Panicoideae</taxon>
        <taxon>Panicodae</taxon>
        <taxon>Paniceae</taxon>
        <taxon>Cenchrinae</taxon>
        <taxon>Setaria</taxon>
    </lineage>
</organism>
<evidence type="ECO:0000256" key="8">
    <source>
        <dbReference type="PIRSR" id="PIRSR605856-50"/>
    </source>
</evidence>
<name>A0A368QRS7_SETIT</name>
<dbReference type="GO" id="GO:0004124">
    <property type="term" value="F:cysteine synthase activity"/>
    <property type="evidence" value="ECO:0007669"/>
    <property type="project" value="InterPro"/>
</dbReference>
<evidence type="ECO:0000256" key="7">
    <source>
        <dbReference type="ARBA" id="ARBA00029440"/>
    </source>
</evidence>
<dbReference type="FunFam" id="3.40.50.1100:FF:000006">
    <property type="entry name" value="Cysteine synthase"/>
    <property type="match status" value="1"/>
</dbReference>
<dbReference type="InterPro" id="IPR036052">
    <property type="entry name" value="TrpB-like_PALP_sf"/>
</dbReference>
<dbReference type="NCBIfam" id="TIGR01139">
    <property type="entry name" value="cysK"/>
    <property type="match status" value="1"/>
</dbReference>
<dbReference type="Pfam" id="PF00291">
    <property type="entry name" value="PALP"/>
    <property type="match status" value="1"/>
</dbReference>
<dbReference type="GO" id="GO:0006535">
    <property type="term" value="P:cysteine biosynthetic process from serine"/>
    <property type="evidence" value="ECO:0007669"/>
    <property type="project" value="InterPro"/>
</dbReference>
<dbReference type="SUPFAM" id="SSF53686">
    <property type="entry name" value="Tryptophan synthase beta subunit-like PLP-dependent enzymes"/>
    <property type="match status" value="1"/>
</dbReference>
<dbReference type="InterPro" id="IPR050214">
    <property type="entry name" value="Cys_Synth/Cystath_Beta-Synth"/>
</dbReference>
<feature type="binding site" evidence="8">
    <location>
        <begin position="210"/>
        <end position="214"/>
    </location>
    <ligand>
        <name>pyridoxal 5'-phosphate</name>
        <dbReference type="ChEBI" id="CHEBI:597326"/>
    </ligand>
</feature>
<evidence type="ECO:0000256" key="4">
    <source>
        <dbReference type="ARBA" id="ARBA00022679"/>
    </source>
</evidence>